<evidence type="ECO:0000313" key="2">
    <source>
        <dbReference type="Proteomes" id="UP000054485"/>
    </source>
</evidence>
<accession>A0A0D0A6Z8</accession>
<reference evidence="2" key="2">
    <citation type="submission" date="2015-01" db="EMBL/GenBank/DDBJ databases">
        <title>Evolutionary Origins and Diversification of the Mycorrhizal Mutualists.</title>
        <authorList>
            <consortium name="DOE Joint Genome Institute"/>
            <consortium name="Mycorrhizal Genomics Consortium"/>
            <person name="Kohler A."/>
            <person name="Kuo A."/>
            <person name="Nagy L.G."/>
            <person name="Floudas D."/>
            <person name="Copeland A."/>
            <person name="Barry K.W."/>
            <person name="Cichocki N."/>
            <person name="Veneault-Fourrey C."/>
            <person name="LaButti K."/>
            <person name="Lindquist E.A."/>
            <person name="Lipzen A."/>
            <person name="Lundell T."/>
            <person name="Morin E."/>
            <person name="Murat C."/>
            <person name="Riley R."/>
            <person name="Ohm R."/>
            <person name="Sun H."/>
            <person name="Tunlid A."/>
            <person name="Henrissat B."/>
            <person name="Grigoriev I.V."/>
            <person name="Hibbett D.S."/>
            <person name="Martin F."/>
        </authorList>
    </citation>
    <scope>NUCLEOTIDE SEQUENCE [LARGE SCALE GENOMIC DNA]</scope>
    <source>
        <strain evidence="2">UH-Slu-Lm8-n1</strain>
    </source>
</reference>
<organism evidence="1 2">
    <name type="scientific">Suillus luteus UH-Slu-Lm8-n1</name>
    <dbReference type="NCBI Taxonomy" id="930992"/>
    <lineage>
        <taxon>Eukaryota</taxon>
        <taxon>Fungi</taxon>
        <taxon>Dikarya</taxon>
        <taxon>Basidiomycota</taxon>
        <taxon>Agaricomycotina</taxon>
        <taxon>Agaricomycetes</taxon>
        <taxon>Agaricomycetidae</taxon>
        <taxon>Boletales</taxon>
        <taxon>Suillineae</taxon>
        <taxon>Suillaceae</taxon>
        <taxon>Suillus</taxon>
    </lineage>
</organism>
<proteinExistence type="predicted"/>
<dbReference type="InParanoid" id="A0A0D0A6Z8"/>
<keyword evidence="2" id="KW-1185">Reference proteome</keyword>
<dbReference type="AlphaFoldDB" id="A0A0D0A6Z8"/>
<evidence type="ECO:0000313" key="1">
    <source>
        <dbReference type="EMBL" id="KIK37371.1"/>
    </source>
</evidence>
<dbReference type="Proteomes" id="UP000054485">
    <property type="component" value="Unassembled WGS sequence"/>
</dbReference>
<sequence>MSDGLMVPLCLCFVKRRKVIHGEHYQCSLPRSLTIPHFKSMYSRSLSASSPIPSIALCHDQVIILLRTARDLSCSIISQAEFC</sequence>
<reference evidence="1 2" key="1">
    <citation type="submission" date="2014-04" db="EMBL/GenBank/DDBJ databases">
        <authorList>
            <consortium name="DOE Joint Genome Institute"/>
            <person name="Kuo A."/>
            <person name="Ruytinx J."/>
            <person name="Rineau F."/>
            <person name="Colpaert J."/>
            <person name="Kohler A."/>
            <person name="Nagy L.G."/>
            <person name="Floudas D."/>
            <person name="Copeland A."/>
            <person name="Barry K.W."/>
            <person name="Cichocki N."/>
            <person name="Veneault-Fourrey C."/>
            <person name="LaButti K."/>
            <person name="Lindquist E.A."/>
            <person name="Lipzen A."/>
            <person name="Lundell T."/>
            <person name="Morin E."/>
            <person name="Murat C."/>
            <person name="Sun H."/>
            <person name="Tunlid A."/>
            <person name="Henrissat B."/>
            <person name="Grigoriev I.V."/>
            <person name="Hibbett D.S."/>
            <person name="Martin F."/>
            <person name="Nordberg H.P."/>
            <person name="Cantor M.N."/>
            <person name="Hua S.X."/>
        </authorList>
    </citation>
    <scope>NUCLEOTIDE SEQUENCE [LARGE SCALE GENOMIC DNA]</scope>
    <source>
        <strain evidence="1 2">UH-Slu-Lm8-n1</strain>
    </source>
</reference>
<gene>
    <name evidence="1" type="ORF">CY34DRAFT_810420</name>
</gene>
<dbReference type="HOGENOM" id="CLU_2544122_0_0_1"/>
<protein>
    <submittedName>
        <fullName evidence="1">Uncharacterized protein</fullName>
    </submittedName>
</protein>
<name>A0A0D0A6Z8_9AGAM</name>
<dbReference type="EMBL" id="KN835456">
    <property type="protein sequence ID" value="KIK37371.1"/>
    <property type="molecule type" value="Genomic_DNA"/>
</dbReference>